<keyword evidence="4" id="KW-1185">Reference proteome</keyword>
<dbReference type="Pfam" id="PF03031">
    <property type="entry name" value="NIF"/>
    <property type="match status" value="1"/>
</dbReference>
<feature type="transmembrane region" description="Helical" evidence="1">
    <location>
        <begin position="7"/>
        <end position="28"/>
    </location>
</feature>
<evidence type="ECO:0000259" key="2">
    <source>
        <dbReference type="PROSITE" id="PS50969"/>
    </source>
</evidence>
<organism evidence="3 4">
    <name type="scientific">Blastocystis sp. subtype 1 (strain ATCC 50177 / NandII)</name>
    <dbReference type="NCBI Taxonomy" id="478820"/>
    <lineage>
        <taxon>Eukaryota</taxon>
        <taxon>Sar</taxon>
        <taxon>Stramenopiles</taxon>
        <taxon>Bigyra</taxon>
        <taxon>Opalozoa</taxon>
        <taxon>Opalinata</taxon>
        <taxon>Blastocystidae</taxon>
        <taxon>Blastocystis</taxon>
    </lineage>
</organism>
<dbReference type="CDD" id="cd07521">
    <property type="entry name" value="HAD_FCP1-like"/>
    <property type="match status" value="1"/>
</dbReference>
<protein>
    <submittedName>
        <fullName evidence="3">Dullard-like phosphatase domain containing protein</fullName>
    </submittedName>
</protein>
<proteinExistence type="predicted"/>
<name>A0A196SBA3_BLAHN</name>
<dbReference type="InterPro" id="IPR036412">
    <property type="entry name" value="HAD-like_sf"/>
</dbReference>
<dbReference type="InterPro" id="IPR023214">
    <property type="entry name" value="HAD_sf"/>
</dbReference>
<dbReference type="AlphaFoldDB" id="A0A196SBA3"/>
<feature type="transmembrane region" description="Helical" evidence="1">
    <location>
        <begin position="34"/>
        <end position="51"/>
    </location>
</feature>
<dbReference type="NCBIfam" id="TIGR02251">
    <property type="entry name" value="HIF-SF_euk"/>
    <property type="match status" value="1"/>
</dbReference>
<feature type="domain" description="FCP1 homology" evidence="2">
    <location>
        <begin position="96"/>
        <end position="260"/>
    </location>
</feature>
<dbReference type="InterPro" id="IPR004274">
    <property type="entry name" value="FCP1_dom"/>
</dbReference>
<comment type="caution">
    <text evidence="3">The sequence shown here is derived from an EMBL/GenBank/DDBJ whole genome shotgun (WGS) entry which is preliminary data.</text>
</comment>
<accession>A0A196SBA3</accession>
<dbReference type="SUPFAM" id="SSF56784">
    <property type="entry name" value="HAD-like"/>
    <property type="match status" value="1"/>
</dbReference>
<dbReference type="GO" id="GO:0016791">
    <property type="term" value="F:phosphatase activity"/>
    <property type="evidence" value="ECO:0007669"/>
    <property type="project" value="InterPro"/>
</dbReference>
<keyword evidence="1" id="KW-0812">Transmembrane</keyword>
<dbReference type="EMBL" id="LXWW01000421">
    <property type="protein sequence ID" value="OAO13289.1"/>
    <property type="molecule type" value="Genomic_DNA"/>
</dbReference>
<dbReference type="FunFam" id="3.40.50.1000:FF:000093">
    <property type="entry name" value="NLI interacting factor-like phosphatase family protein"/>
    <property type="match status" value="1"/>
</dbReference>
<keyword evidence="1" id="KW-0472">Membrane</keyword>
<sequence>MSYLGELVRILLSLVFYLAFLCSLYFSVLLLSGFIPLRFFHFLAHVFILFSRDRRAVKRAIILNCQDIYHKRIHGKTKCNPIRYYTCRWRFHFSQFPHKRHTLVLDLDETLVYSCRFSDLATMVPSLECIGITILRENKYVSFYVFKRPYLDLFLDSVCDWYDVVVFTAGEKPYADAVLNVIDPRGRIRRRLYKDDCECVYGRAVKRISTVSPQADSTIIVDNNPECYRFDRCNAIPIASWYGDAKDKELRNLLPFLDLMRGVDDVRCVLALNT</sequence>
<dbReference type="Proteomes" id="UP000078348">
    <property type="component" value="Unassembled WGS sequence"/>
</dbReference>
<dbReference type="PROSITE" id="PS50969">
    <property type="entry name" value="FCP1"/>
    <property type="match status" value="1"/>
</dbReference>
<reference evidence="3 4" key="1">
    <citation type="submission" date="2016-05" db="EMBL/GenBank/DDBJ databases">
        <title>Nuclear genome of Blastocystis sp. subtype 1 NandII.</title>
        <authorList>
            <person name="Gentekaki E."/>
            <person name="Curtis B."/>
            <person name="Stairs C."/>
            <person name="Eme L."/>
            <person name="Herman E."/>
            <person name="Klimes V."/>
            <person name="Arias M.C."/>
            <person name="Elias M."/>
            <person name="Hilliou F."/>
            <person name="Klute M."/>
            <person name="Malik S.-B."/>
            <person name="Pightling A."/>
            <person name="Rachubinski R."/>
            <person name="Salas D."/>
            <person name="Schlacht A."/>
            <person name="Suga H."/>
            <person name="Archibald J."/>
            <person name="Ball S.G."/>
            <person name="Clark G."/>
            <person name="Dacks J."/>
            <person name="Van Der Giezen M."/>
            <person name="Tsaousis A."/>
            <person name="Roger A."/>
        </authorList>
    </citation>
    <scope>NUCLEOTIDE SEQUENCE [LARGE SCALE GENOMIC DNA]</scope>
    <source>
        <strain evidence="4">ATCC 50177 / NandII</strain>
    </source>
</reference>
<evidence type="ECO:0000313" key="3">
    <source>
        <dbReference type="EMBL" id="OAO13289.1"/>
    </source>
</evidence>
<evidence type="ECO:0000256" key="1">
    <source>
        <dbReference type="SAM" id="Phobius"/>
    </source>
</evidence>
<dbReference type="OrthoDB" id="199971at2759"/>
<keyword evidence="1" id="KW-1133">Transmembrane helix</keyword>
<dbReference type="PANTHER" id="PTHR12210">
    <property type="entry name" value="DULLARD PROTEIN PHOSPHATASE"/>
    <property type="match status" value="1"/>
</dbReference>
<dbReference type="InterPro" id="IPR050365">
    <property type="entry name" value="TIM50"/>
</dbReference>
<dbReference type="STRING" id="478820.A0A196SBA3"/>
<dbReference type="Gene3D" id="3.40.50.1000">
    <property type="entry name" value="HAD superfamily/HAD-like"/>
    <property type="match status" value="1"/>
</dbReference>
<dbReference type="SMART" id="SM00577">
    <property type="entry name" value="CPDc"/>
    <property type="match status" value="1"/>
</dbReference>
<evidence type="ECO:0000313" key="4">
    <source>
        <dbReference type="Proteomes" id="UP000078348"/>
    </source>
</evidence>
<dbReference type="InterPro" id="IPR011948">
    <property type="entry name" value="Dullard_phosphatase"/>
</dbReference>
<gene>
    <name evidence="3" type="ORF">AV274_4964</name>
</gene>